<dbReference type="AlphaFoldDB" id="X1VYV0"/>
<name>X1VYV0_9ZZZZ</name>
<gene>
    <name evidence="1" type="ORF">S12H4_58147</name>
</gene>
<protein>
    <submittedName>
        <fullName evidence="1">Uncharacterized protein</fullName>
    </submittedName>
</protein>
<comment type="caution">
    <text evidence="1">The sequence shown here is derived from an EMBL/GenBank/DDBJ whole genome shotgun (WGS) entry which is preliminary data.</text>
</comment>
<proteinExistence type="predicted"/>
<reference evidence="1" key="1">
    <citation type="journal article" date="2014" name="Front. Microbiol.">
        <title>High frequency of phylogenetically diverse reductive dehalogenase-homologous genes in deep subseafloor sedimentary metagenomes.</title>
        <authorList>
            <person name="Kawai M."/>
            <person name="Futagami T."/>
            <person name="Toyoda A."/>
            <person name="Takaki Y."/>
            <person name="Nishi S."/>
            <person name="Hori S."/>
            <person name="Arai W."/>
            <person name="Tsubouchi T."/>
            <person name="Morono Y."/>
            <person name="Uchiyama I."/>
            <person name="Ito T."/>
            <person name="Fujiyama A."/>
            <person name="Inagaki F."/>
            <person name="Takami H."/>
        </authorList>
    </citation>
    <scope>NUCLEOTIDE SEQUENCE</scope>
    <source>
        <strain evidence="1">Expedition CK06-06</strain>
    </source>
</reference>
<evidence type="ECO:0000313" key="1">
    <source>
        <dbReference type="EMBL" id="GAJ17600.1"/>
    </source>
</evidence>
<feature type="non-terminal residue" evidence="1">
    <location>
        <position position="1"/>
    </location>
</feature>
<organism evidence="1">
    <name type="scientific">marine sediment metagenome</name>
    <dbReference type="NCBI Taxonomy" id="412755"/>
    <lineage>
        <taxon>unclassified sequences</taxon>
        <taxon>metagenomes</taxon>
        <taxon>ecological metagenomes</taxon>
    </lineage>
</organism>
<accession>X1VYV0</accession>
<dbReference type="EMBL" id="BARW01037719">
    <property type="protein sequence ID" value="GAJ17600.1"/>
    <property type="molecule type" value="Genomic_DNA"/>
</dbReference>
<sequence>CIPYHGNPFIAVEWIDRQASQDKEFKGYSYKVFSQQDKEALDFDPKDLVVECQANWDGLDKPLVGLGVTYIMLYPIKVLAYYPNTVIVAIDSSNKFAILPSLNHRLSCFHVSAYTKLHFSVTSFLLGCGGRNRTHMLGLWGR</sequence>